<dbReference type="InterPro" id="IPR045247">
    <property type="entry name" value="Oye-like"/>
</dbReference>
<feature type="domain" description="NADH:flavin oxidoreductase/NADH oxidase N-terminal" evidence="2">
    <location>
        <begin position="4"/>
        <end position="87"/>
    </location>
</feature>
<feature type="region of interest" description="Disordered" evidence="1">
    <location>
        <begin position="86"/>
        <end position="119"/>
    </location>
</feature>
<protein>
    <submittedName>
        <fullName evidence="3">2,4-dienoyl-CoA reductase-like NADH-dependent reductase (Old Yellow Enzyme family)</fullName>
    </submittedName>
</protein>
<evidence type="ECO:0000313" key="4">
    <source>
        <dbReference type="Proteomes" id="UP000638648"/>
    </source>
</evidence>
<dbReference type="InterPro" id="IPR001155">
    <property type="entry name" value="OxRdtase_FMN_N"/>
</dbReference>
<name>A0A927RM76_9ACTN</name>
<dbReference type="InterPro" id="IPR013785">
    <property type="entry name" value="Aldolase_TIM"/>
</dbReference>
<dbReference type="Pfam" id="PF00724">
    <property type="entry name" value="Oxidored_FMN"/>
    <property type="match status" value="1"/>
</dbReference>
<evidence type="ECO:0000313" key="3">
    <source>
        <dbReference type="EMBL" id="MBE1608628.1"/>
    </source>
</evidence>
<organism evidence="3 4">
    <name type="scientific">Actinopolymorpha pittospori</name>
    <dbReference type="NCBI Taxonomy" id="648752"/>
    <lineage>
        <taxon>Bacteria</taxon>
        <taxon>Bacillati</taxon>
        <taxon>Actinomycetota</taxon>
        <taxon>Actinomycetes</taxon>
        <taxon>Propionibacteriales</taxon>
        <taxon>Actinopolymorphaceae</taxon>
        <taxon>Actinopolymorpha</taxon>
    </lineage>
</organism>
<sequence length="119" mass="12867">MTNVFAPVDVAGRSLANRIVMAPMTRSRAYGPGVTATDLMATYYSQRASAGLNVTEGIQPSPVGQGCPDTPGLHSPEQISAWRKVVRSSDTEVRTKESTGQRSGRKRIFRVSLSNVKRS</sequence>
<dbReference type="RefSeq" id="WP_192752371.1">
    <property type="nucleotide sequence ID" value="NZ_BAABJL010000237.1"/>
</dbReference>
<accession>A0A927RM76</accession>
<dbReference type="PANTHER" id="PTHR22893">
    <property type="entry name" value="NADH OXIDOREDUCTASE-RELATED"/>
    <property type="match status" value="1"/>
</dbReference>
<dbReference type="GO" id="GO:0010181">
    <property type="term" value="F:FMN binding"/>
    <property type="evidence" value="ECO:0007669"/>
    <property type="project" value="InterPro"/>
</dbReference>
<dbReference type="Gene3D" id="3.20.20.70">
    <property type="entry name" value="Aldolase class I"/>
    <property type="match status" value="1"/>
</dbReference>
<dbReference type="Proteomes" id="UP000638648">
    <property type="component" value="Unassembled WGS sequence"/>
</dbReference>
<dbReference type="EMBL" id="JADBEM010000001">
    <property type="protein sequence ID" value="MBE1608628.1"/>
    <property type="molecule type" value="Genomic_DNA"/>
</dbReference>
<evidence type="ECO:0000259" key="2">
    <source>
        <dbReference type="Pfam" id="PF00724"/>
    </source>
</evidence>
<gene>
    <name evidence="3" type="ORF">HEB94_005476</name>
</gene>
<dbReference type="SUPFAM" id="SSF51395">
    <property type="entry name" value="FMN-linked oxidoreductases"/>
    <property type="match status" value="1"/>
</dbReference>
<dbReference type="PANTHER" id="PTHR22893:SF91">
    <property type="entry name" value="NADPH DEHYDROGENASE 2-RELATED"/>
    <property type="match status" value="1"/>
</dbReference>
<keyword evidence="4" id="KW-1185">Reference proteome</keyword>
<reference evidence="3" key="1">
    <citation type="submission" date="2020-10" db="EMBL/GenBank/DDBJ databases">
        <title>Sequencing the genomes of 1000 actinobacteria strains.</title>
        <authorList>
            <person name="Klenk H.-P."/>
        </authorList>
    </citation>
    <scope>NUCLEOTIDE SEQUENCE</scope>
    <source>
        <strain evidence="3">DSM 45354</strain>
    </source>
</reference>
<dbReference type="GO" id="GO:0016491">
    <property type="term" value="F:oxidoreductase activity"/>
    <property type="evidence" value="ECO:0007669"/>
    <property type="project" value="InterPro"/>
</dbReference>
<feature type="compositionally biased region" description="Basic and acidic residues" evidence="1">
    <location>
        <begin position="87"/>
        <end position="99"/>
    </location>
</feature>
<proteinExistence type="predicted"/>
<dbReference type="AlphaFoldDB" id="A0A927RM76"/>
<evidence type="ECO:0000256" key="1">
    <source>
        <dbReference type="SAM" id="MobiDB-lite"/>
    </source>
</evidence>
<comment type="caution">
    <text evidence="3">The sequence shown here is derived from an EMBL/GenBank/DDBJ whole genome shotgun (WGS) entry which is preliminary data.</text>
</comment>